<accession>A0A5E4DCS9</accession>
<keyword evidence="2" id="KW-1185">Reference proteome</keyword>
<organism evidence="1 2">
    <name type="scientific">Marmota monax</name>
    <name type="common">Woodchuck</name>
    <dbReference type="NCBI Taxonomy" id="9995"/>
    <lineage>
        <taxon>Eukaryota</taxon>
        <taxon>Metazoa</taxon>
        <taxon>Chordata</taxon>
        <taxon>Craniata</taxon>
        <taxon>Vertebrata</taxon>
        <taxon>Euteleostomi</taxon>
        <taxon>Mammalia</taxon>
        <taxon>Eutheria</taxon>
        <taxon>Euarchontoglires</taxon>
        <taxon>Glires</taxon>
        <taxon>Rodentia</taxon>
        <taxon>Sciuromorpha</taxon>
        <taxon>Sciuridae</taxon>
        <taxon>Xerinae</taxon>
        <taxon>Marmotini</taxon>
        <taxon>Marmota</taxon>
    </lineage>
</organism>
<evidence type="ECO:0000313" key="2">
    <source>
        <dbReference type="Proteomes" id="UP000335636"/>
    </source>
</evidence>
<dbReference type="AlphaFoldDB" id="A0A5E4DCS9"/>
<name>A0A5E4DCS9_MARMO</name>
<sequence>MLRTQPWRLLSPEIEASPVPAPLPPRGLVGGSIPLPPPRGLLFLSWVLMARGEPDGAKTKIYNLQSLLPPTLRKQEPQRGQFFRVREPNGSCARARRPLQWARGHRACVTAPPLDPPLKGRSVSRGPGVLLNGIGQGTLAPYFEKSQ</sequence>
<proteinExistence type="predicted"/>
<dbReference type="Proteomes" id="UP000335636">
    <property type="component" value="Unassembled WGS sequence"/>
</dbReference>
<reference evidence="1" key="1">
    <citation type="submission" date="2019-04" db="EMBL/GenBank/DDBJ databases">
        <authorList>
            <person name="Alioto T."/>
            <person name="Alioto T."/>
        </authorList>
    </citation>
    <scope>NUCLEOTIDE SEQUENCE [LARGE SCALE GENOMIC DNA]</scope>
</reference>
<feature type="non-terminal residue" evidence="1">
    <location>
        <position position="147"/>
    </location>
</feature>
<gene>
    <name evidence="1" type="ORF">MONAX_5E012339</name>
</gene>
<comment type="caution">
    <text evidence="1">The sequence shown here is derived from an EMBL/GenBank/DDBJ whole genome shotgun (WGS) entry which is preliminary data.</text>
</comment>
<protein>
    <submittedName>
        <fullName evidence="1">Uncharacterized protein</fullName>
    </submittedName>
</protein>
<evidence type="ECO:0000313" key="1">
    <source>
        <dbReference type="EMBL" id="VTJ91933.1"/>
    </source>
</evidence>
<dbReference type="EMBL" id="CABDUW010012519">
    <property type="protein sequence ID" value="VTJ91933.1"/>
    <property type="molecule type" value="Genomic_DNA"/>
</dbReference>